<organism evidence="1 2">
    <name type="scientific">Euzebyella saccharophila</name>
    <dbReference type="NCBI Taxonomy" id="679664"/>
    <lineage>
        <taxon>Bacteria</taxon>
        <taxon>Pseudomonadati</taxon>
        <taxon>Bacteroidota</taxon>
        <taxon>Flavobacteriia</taxon>
        <taxon>Flavobacteriales</taxon>
        <taxon>Flavobacteriaceae</taxon>
        <taxon>Euzebyella</taxon>
    </lineage>
</organism>
<sequence length="197" mass="22639">MQEFSTRKETESMKNIQLIQFVVFFLFIVGCKDKEKIVDPVNTETNVSTFYFIRHAEKDISNPEDADPELNQSGLGRAMHWAEILDKVDLDAIYTTDYQRTYMTAAPVSVKKDLTVQHYDPQTIDLEQFKADNLNKNVLVVGHSNTTPELVNKMIGESKYYEMDTSDNGSLFIVNLVNEVATSQRLHFNCNCPKERE</sequence>
<comment type="caution">
    <text evidence="1">The sequence shown here is derived from an EMBL/GenBank/DDBJ whole genome shotgun (WGS) entry which is preliminary data.</text>
</comment>
<dbReference type="EMBL" id="JBHSAW010000010">
    <property type="protein sequence ID" value="MFC4096986.1"/>
    <property type="molecule type" value="Genomic_DNA"/>
</dbReference>
<dbReference type="CDD" id="cd07067">
    <property type="entry name" value="HP_PGM_like"/>
    <property type="match status" value="1"/>
</dbReference>
<gene>
    <name evidence="1" type="ORF">ACFOUT_13945</name>
</gene>
<name>A0ABV8JS84_9FLAO</name>
<dbReference type="InterPro" id="IPR029033">
    <property type="entry name" value="His_PPase_superfam"/>
</dbReference>
<dbReference type="Gene3D" id="3.40.50.1240">
    <property type="entry name" value="Phosphoglycerate mutase-like"/>
    <property type="match status" value="1"/>
</dbReference>
<keyword evidence="2" id="KW-1185">Reference proteome</keyword>
<dbReference type="SUPFAM" id="SSF53254">
    <property type="entry name" value="Phosphoglycerate mutase-like"/>
    <property type="match status" value="1"/>
</dbReference>
<dbReference type="PROSITE" id="PS51257">
    <property type="entry name" value="PROKAR_LIPOPROTEIN"/>
    <property type="match status" value="1"/>
</dbReference>
<evidence type="ECO:0000313" key="1">
    <source>
        <dbReference type="EMBL" id="MFC4096986.1"/>
    </source>
</evidence>
<protein>
    <submittedName>
        <fullName evidence="1">SixA phosphatase family protein</fullName>
    </submittedName>
</protein>
<dbReference type="Pfam" id="PF00300">
    <property type="entry name" value="His_Phos_1"/>
    <property type="match status" value="1"/>
</dbReference>
<evidence type="ECO:0000313" key="2">
    <source>
        <dbReference type="Proteomes" id="UP001595814"/>
    </source>
</evidence>
<proteinExistence type="predicted"/>
<accession>A0ABV8JS84</accession>
<dbReference type="InterPro" id="IPR013078">
    <property type="entry name" value="His_Pase_superF_clade-1"/>
</dbReference>
<reference evidence="2" key="1">
    <citation type="journal article" date="2019" name="Int. J. Syst. Evol. Microbiol.">
        <title>The Global Catalogue of Microorganisms (GCM) 10K type strain sequencing project: providing services to taxonomists for standard genome sequencing and annotation.</title>
        <authorList>
            <consortium name="The Broad Institute Genomics Platform"/>
            <consortium name="The Broad Institute Genome Sequencing Center for Infectious Disease"/>
            <person name="Wu L."/>
            <person name="Ma J."/>
        </authorList>
    </citation>
    <scope>NUCLEOTIDE SEQUENCE [LARGE SCALE GENOMIC DNA]</scope>
    <source>
        <strain evidence="2">CECT 7477</strain>
    </source>
</reference>
<dbReference type="RefSeq" id="WP_225621159.1">
    <property type="nucleotide sequence ID" value="NZ_JACYFJ010000002.1"/>
</dbReference>
<dbReference type="Proteomes" id="UP001595814">
    <property type="component" value="Unassembled WGS sequence"/>
</dbReference>